<reference evidence="1" key="1">
    <citation type="submission" date="2014-11" db="EMBL/GenBank/DDBJ databases">
        <authorList>
            <person name="Amaro Gonzalez C."/>
        </authorList>
    </citation>
    <scope>NUCLEOTIDE SEQUENCE</scope>
</reference>
<dbReference type="AlphaFoldDB" id="A0A0E9T7B2"/>
<evidence type="ECO:0000313" key="1">
    <source>
        <dbReference type="EMBL" id="JAH48735.1"/>
    </source>
</evidence>
<sequence length="27" mass="3005">MHSTAVNICEDCTCYSVVFAFVSSLDY</sequence>
<protein>
    <submittedName>
        <fullName evidence="1">Uncharacterized protein</fullName>
    </submittedName>
</protein>
<dbReference type="EMBL" id="GBXM01059842">
    <property type="protein sequence ID" value="JAH48735.1"/>
    <property type="molecule type" value="Transcribed_RNA"/>
</dbReference>
<name>A0A0E9T7B2_ANGAN</name>
<dbReference type="EMBL" id="GBXM01044077">
    <property type="protein sequence ID" value="JAH64500.1"/>
    <property type="molecule type" value="Transcribed_RNA"/>
</dbReference>
<organism evidence="1">
    <name type="scientific">Anguilla anguilla</name>
    <name type="common">European freshwater eel</name>
    <name type="synonym">Muraena anguilla</name>
    <dbReference type="NCBI Taxonomy" id="7936"/>
    <lineage>
        <taxon>Eukaryota</taxon>
        <taxon>Metazoa</taxon>
        <taxon>Chordata</taxon>
        <taxon>Craniata</taxon>
        <taxon>Vertebrata</taxon>
        <taxon>Euteleostomi</taxon>
        <taxon>Actinopterygii</taxon>
        <taxon>Neopterygii</taxon>
        <taxon>Teleostei</taxon>
        <taxon>Anguilliformes</taxon>
        <taxon>Anguillidae</taxon>
        <taxon>Anguilla</taxon>
    </lineage>
</organism>
<reference evidence="1" key="2">
    <citation type="journal article" date="2015" name="Fish Shellfish Immunol.">
        <title>Early steps in the European eel (Anguilla anguilla)-Vibrio vulnificus interaction in the gills: Role of the RtxA13 toxin.</title>
        <authorList>
            <person name="Callol A."/>
            <person name="Pajuelo D."/>
            <person name="Ebbesson L."/>
            <person name="Teles M."/>
            <person name="MacKenzie S."/>
            <person name="Amaro C."/>
        </authorList>
    </citation>
    <scope>NUCLEOTIDE SEQUENCE</scope>
</reference>
<accession>A0A0E9T7B2</accession>
<proteinExistence type="predicted"/>